<evidence type="ECO:0000256" key="1">
    <source>
        <dbReference type="SAM" id="MobiDB-lite"/>
    </source>
</evidence>
<dbReference type="EMBL" id="AP015035">
    <property type="protein sequence ID" value="BAT79691.1"/>
    <property type="molecule type" value="Genomic_DNA"/>
</dbReference>
<accession>A0A0S3RGA1</accession>
<keyword evidence="3" id="KW-1185">Reference proteome</keyword>
<dbReference type="Proteomes" id="UP000291084">
    <property type="component" value="Chromosome 2"/>
</dbReference>
<feature type="compositionally biased region" description="Basic and acidic residues" evidence="1">
    <location>
        <begin position="1"/>
        <end position="12"/>
    </location>
</feature>
<proteinExistence type="predicted"/>
<evidence type="ECO:0000313" key="3">
    <source>
        <dbReference type="Proteomes" id="UP000291084"/>
    </source>
</evidence>
<reference evidence="2 3" key="1">
    <citation type="journal article" date="2015" name="Sci. Rep.">
        <title>The power of single molecule real-time sequencing technology in the de novo assembly of a eukaryotic genome.</title>
        <authorList>
            <person name="Sakai H."/>
            <person name="Naito K."/>
            <person name="Ogiso-Tanaka E."/>
            <person name="Takahashi Y."/>
            <person name="Iseki K."/>
            <person name="Muto C."/>
            <person name="Satou K."/>
            <person name="Teruya K."/>
            <person name="Shiroma A."/>
            <person name="Shimoji M."/>
            <person name="Hirano T."/>
            <person name="Itoh T."/>
            <person name="Kaga A."/>
            <person name="Tomooka N."/>
        </authorList>
    </citation>
    <scope>NUCLEOTIDE SEQUENCE [LARGE SCALE GENOMIC DNA]</scope>
    <source>
        <strain evidence="3">cv. Shumari</strain>
    </source>
</reference>
<feature type="compositionally biased region" description="Acidic residues" evidence="1">
    <location>
        <begin position="50"/>
        <end position="71"/>
    </location>
</feature>
<organism evidence="2 3">
    <name type="scientific">Vigna angularis var. angularis</name>
    <dbReference type="NCBI Taxonomy" id="157739"/>
    <lineage>
        <taxon>Eukaryota</taxon>
        <taxon>Viridiplantae</taxon>
        <taxon>Streptophyta</taxon>
        <taxon>Embryophyta</taxon>
        <taxon>Tracheophyta</taxon>
        <taxon>Spermatophyta</taxon>
        <taxon>Magnoliopsida</taxon>
        <taxon>eudicotyledons</taxon>
        <taxon>Gunneridae</taxon>
        <taxon>Pentapetalae</taxon>
        <taxon>rosids</taxon>
        <taxon>fabids</taxon>
        <taxon>Fabales</taxon>
        <taxon>Fabaceae</taxon>
        <taxon>Papilionoideae</taxon>
        <taxon>50 kb inversion clade</taxon>
        <taxon>NPAAA clade</taxon>
        <taxon>indigoferoid/millettioid clade</taxon>
        <taxon>Phaseoleae</taxon>
        <taxon>Vigna</taxon>
    </lineage>
</organism>
<feature type="region of interest" description="Disordered" evidence="1">
    <location>
        <begin position="1"/>
        <end position="71"/>
    </location>
</feature>
<protein>
    <submittedName>
        <fullName evidence="2">Uncharacterized protein</fullName>
    </submittedName>
</protein>
<sequence>MVRVMHREEDSFQQHQNRMTMKPEKKEMKKAVFIRPPSLSSPTTPPVELYGDEEGDEVPLEQALEGDDVVA</sequence>
<gene>
    <name evidence="2" type="primary">Vigan.02G261300</name>
    <name evidence="2" type="ORF">VIGAN_02261300</name>
</gene>
<name>A0A0S3RGA1_PHAAN</name>
<evidence type="ECO:0000313" key="2">
    <source>
        <dbReference type="EMBL" id="BAT79691.1"/>
    </source>
</evidence>
<dbReference type="AlphaFoldDB" id="A0A0S3RGA1"/>
<feature type="compositionally biased region" description="Basic and acidic residues" evidence="1">
    <location>
        <begin position="21"/>
        <end position="30"/>
    </location>
</feature>